<feature type="domain" description="DUF6791" evidence="2">
    <location>
        <begin position="36"/>
        <end position="186"/>
    </location>
</feature>
<dbReference type="InterPro" id="IPR046741">
    <property type="entry name" value="DUF6791"/>
</dbReference>
<dbReference type="EMBL" id="NBXA01000043">
    <property type="protein sequence ID" value="RFA06865.1"/>
    <property type="molecule type" value="Genomic_DNA"/>
</dbReference>
<gene>
    <name evidence="3" type="ORF">B7R21_18065</name>
</gene>
<dbReference type="RefSeq" id="WP_367379417.1">
    <property type="nucleotide sequence ID" value="NZ_NBXA01000043.1"/>
</dbReference>
<organism evidence="3 4">
    <name type="scientific">Subtercola boreus</name>
    <dbReference type="NCBI Taxonomy" id="120213"/>
    <lineage>
        <taxon>Bacteria</taxon>
        <taxon>Bacillati</taxon>
        <taxon>Actinomycetota</taxon>
        <taxon>Actinomycetes</taxon>
        <taxon>Micrococcales</taxon>
        <taxon>Microbacteriaceae</taxon>
        <taxon>Subtercola</taxon>
    </lineage>
</organism>
<proteinExistence type="predicted"/>
<dbReference type="AlphaFoldDB" id="A0A3E0VB58"/>
<evidence type="ECO:0000313" key="3">
    <source>
        <dbReference type="EMBL" id="RFA06865.1"/>
    </source>
</evidence>
<name>A0A3E0VB58_9MICO</name>
<comment type="caution">
    <text evidence="3">The sequence shown here is derived from an EMBL/GenBank/DDBJ whole genome shotgun (WGS) entry which is preliminary data.</text>
</comment>
<dbReference type="SUPFAM" id="SSF69572">
    <property type="entry name" value="Activating enzymes of the ubiquitin-like proteins"/>
    <property type="match status" value="1"/>
</dbReference>
<accession>A0A3E0VB58</accession>
<feature type="domain" description="THIF-type NAD/FAD binding fold" evidence="1">
    <location>
        <begin position="197"/>
        <end position="325"/>
    </location>
</feature>
<dbReference type="InterPro" id="IPR000594">
    <property type="entry name" value="ThiF_NAD_FAD-bd"/>
</dbReference>
<dbReference type="InterPro" id="IPR035985">
    <property type="entry name" value="Ubiquitin-activating_enz"/>
</dbReference>
<evidence type="ECO:0000313" key="4">
    <source>
        <dbReference type="Proteomes" id="UP000256709"/>
    </source>
</evidence>
<dbReference type="NCBIfam" id="NF004805">
    <property type="entry name" value="PRK06153.1-4"/>
    <property type="match status" value="1"/>
</dbReference>
<evidence type="ECO:0000259" key="2">
    <source>
        <dbReference type="Pfam" id="PF20590"/>
    </source>
</evidence>
<dbReference type="Gene3D" id="3.40.50.720">
    <property type="entry name" value="NAD(P)-binding Rossmann-like Domain"/>
    <property type="match status" value="1"/>
</dbReference>
<dbReference type="Pfam" id="PF20590">
    <property type="entry name" value="DUF6791"/>
    <property type="match status" value="1"/>
</dbReference>
<evidence type="ECO:0000259" key="1">
    <source>
        <dbReference type="Pfam" id="PF00899"/>
    </source>
</evidence>
<dbReference type="Pfam" id="PF00899">
    <property type="entry name" value="ThiF"/>
    <property type="match status" value="1"/>
</dbReference>
<sequence length="431" mass="46636">MQKVPSTKATSLKANLSRSARRELSSMSTQLFAHSQDLQRLRADGYAVTIQSGHLIVGHVPYVTSTREVAYGTIISELTTSGSSTVVPQTHVVHFAGGTPCDDQGHPLTKVVIQVGATPIADGLIADCMFSSKPPSGAYADYHEKIVRYANMLVGYAQAIDPDATARIYPPVSTDSDDSVFEYLDSASARAGITTLTDRLRCPSVAIVGLGGTGSFILDLIAKTPITEIHLFDSDEFLAHNAFRAPGAASLAELDARPKKVDYFARIYSKMRRGITPHPVRVDGSNADVLLGMSFVFIAIDSGSARHDLVEALERMGIPFIDVGMGIDRQGEQLGGMLRVTTSTVQNRKSAREPGRLPFADADDDLYRANIQVADMNALNAVLAVSQWKQYMEFYANRGGGLYITYTIATGQLLRDQHHPEISAEEGRKAA</sequence>
<reference evidence="3 4" key="1">
    <citation type="submission" date="2017-04" db="EMBL/GenBank/DDBJ databases">
        <title>Comparative genome analysis of Subtercola boreus.</title>
        <authorList>
            <person name="Cho Y.-J."/>
            <person name="Cho A."/>
            <person name="Kim O.-S."/>
            <person name="Lee J.-I."/>
        </authorList>
    </citation>
    <scope>NUCLEOTIDE SEQUENCE [LARGE SCALE GENOMIC DNA]</scope>
    <source>
        <strain evidence="3 4">P27444</strain>
    </source>
</reference>
<protein>
    <submittedName>
        <fullName evidence="3">Uncharacterized protein</fullName>
    </submittedName>
</protein>
<dbReference type="GO" id="GO:0008641">
    <property type="term" value="F:ubiquitin-like modifier activating enzyme activity"/>
    <property type="evidence" value="ECO:0007669"/>
    <property type="project" value="InterPro"/>
</dbReference>
<dbReference type="CDD" id="cd01483">
    <property type="entry name" value="E1_enzyme_family"/>
    <property type="match status" value="1"/>
</dbReference>
<dbReference type="Proteomes" id="UP000256709">
    <property type="component" value="Unassembled WGS sequence"/>
</dbReference>
<dbReference type="NCBIfam" id="NF004804">
    <property type="entry name" value="PRK06153.1-3"/>
    <property type="match status" value="1"/>
</dbReference>